<dbReference type="InterPro" id="IPR006300">
    <property type="entry name" value="FlgB"/>
</dbReference>
<comment type="function">
    <text evidence="5 6">Structural component of flagellum, the bacterial motility apparatus. Part of the rod structure of flagellar basal body.</text>
</comment>
<evidence type="ECO:0000256" key="2">
    <source>
        <dbReference type="ARBA" id="ARBA00009677"/>
    </source>
</evidence>
<dbReference type="AlphaFoldDB" id="A0A1L5F698"/>
<evidence type="ECO:0000259" key="7">
    <source>
        <dbReference type="Pfam" id="PF00460"/>
    </source>
</evidence>
<gene>
    <name evidence="8" type="ORF">BS101_07175</name>
</gene>
<dbReference type="GO" id="GO:0071973">
    <property type="term" value="P:bacterial-type flagellum-dependent cell motility"/>
    <property type="evidence" value="ECO:0007669"/>
    <property type="project" value="InterPro"/>
</dbReference>
<evidence type="ECO:0000256" key="4">
    <source>
        <dbReference type="ARBA" id="ARBA00023143"/>
    </source>
</evidence>
<proteinExistence type="inferred from homology"/>
<dbReference type="Proteomes" id="UP000184604">
    <property type="component" value="Chromosome"/>
</dbReference>
<comment type="similarity">
    <text evidence="2 6">Belongs to the flagella basal body rod proteins family.</text>
</comment>
<sequence length="133" mass="14814">MYIGNVSNDEVVNVLLKKGLDAASERSKAISDNLANVNTAGYKRKYVTFEESLKDSVYNLELKTDDEKHIKIGSNYGQIETKTDSSNSMTEDGNNVDMDTEIVNQAANTLMYSALVNQMNSRLSMERYVISGK</sequence>
<feature type="domain" description="Flagellar basal body rod protein N-terminal" evidence="7">
    <location>
        <begin position="19"/>
        <end position="43"/>
    </location>
</feature>
<dbReference type="EMBL" id="CP018335">
    <property type="protein sequence ID" value="APM38536.1"/>
    <property type="molecule type" value="Genomic_DNA"/>
</dbReference>
<evidence type="ECO:0000256" key="6">
    <source>
        <dbReference type="PIRNR" id="PIRNR002889"/>
    </source>
</evidence>
<dbReference type="PIRSF" id="PIRSF002889">
    <property type="entry name" value="Rod_FlgB"/>
    <property type="match status" value="1"/>
</dbReference>
<dbReference type="InterPro" id="IPR001444">
    <property type="entry name" value="Flag_bb_rod_N"/>
</dbReference>
<accession>A0A1L5F698</accession>
<evidence type="ECO:0000256" key="5">
    <source>
        <dbReference type="ARBA" id="ARBA00024934"/>
    </source>
</evidence>
<dbReference type="GO" id="GO:0030694">
    <property type="term" value="C:bacterial-type flagellum basal body, rod"/>
    <property type="evidence" value="ECO:0007669"/>
    <property type="project" value="InterPro"/>
</dbReference>
<keyword evidence="8" id="KW-0969">Cilium</keyword>
<dbReference type="NCBIfam" id="NF009266">
    <property type="entry name" value="PRK12623.1"/>
    <property type="match status" value="1"/>
</dbReference>
<dbReference type="PROSITE" id="PS00588">
    <property type="entry name" value="FLAGELLA_BB_ROD"/>
    <property type="match status" value="1"/>
</dbReference>
<reference evidence="8 9" key="1">
    <citation type="submission" date="2016-12" db="EMBL/GenBank/DDBJ databases">
        <title>Complete genome sequence of Clostridium kluyveri JZZ isolated from the pit mud of a Chinese flavor liquor-making factory.</title>
        <authorList>
            <person name="Wang Y."/>
        </authorList>
    </citation>
    <scope>NUCLEOTIDE SEQUENCE [LARGE SCALE GENOMIC DNA]</scope>
    <source>
        <strain evidence="8 9">JZZ</strain>
    </source>
</reference>
<evidence type="ECO:0000256" key="3">
    <source>
        <dbReference type="ARBA" id="ARBA00014376"/>
    </source>
</evidence>
<keyword evidence="4 6" id="KW-0975">Bacterial flagellum</keyword>
<keyword evidence="8" id="KW-0282">Flagellum</keyword>
<dbReference type="OrthoDB" id="9792068at2"/>
<protein>
    <recommendedName>
        <fullName evidence="3 6">Flagellar basal body rod protein FlgB</fullName>
    </recommendedName>
</protein>
<comment type="subunit">
    <text evidence="6">The basal body constitutes a major portion of the flagellar organelle and consists of a number of rings mounted on a central rod.</text>
</comment>
<dbReference type="InterPro" id="IPR019776">
    <property type="entry name" value="Flagellar_basal_body_rod_CS"/>
</dbReference>
<organism evidence="8 9">
    <name type="scientific">Clostridium kluyveri</name>
    <dbReference type="NCBI Taxonomy" id="1534"/>
    <lineage>
        <taxon>Bacteria</taxon>
        <taxon>Bacillati</taxon>
        <taxon>Bacillota</taxon>
        <taxon>Clostridia</taxon>
        <taxon>Eubacteriales</taxon>
        <taxon>Clostridiaceae</taxon>
        <taxon>Clostridium</taxon>
    </lineage>
</organism>
<keyword evidence="8" id="KW-0966">Cell projection</keyword>
<dbReference type="RefSeq" id="WP_073538206.1">
    <property type="nucleotide sequence ID" value="NZ_CP018335.1"/>
</dbReference>
<evidence type="ECO:0000313" key="9">
    <source>
        <dbReference type="Proteomes" id="UP000184604"/>
    </source>
</evidence>
<evidence type="ECO:0000313" key="8">
    <source>
        <dbReference type="EMBL" id="APM38536.1"/>
    </source>
</evidence>
<comment type="subcellular location">
    <subcellularLocation>
        <location evidence="1 6">Bacterial flagellum basal body</location>
    </subcellularLocation>
</comment>
<dbReference type="NCBIfam" id="TIGR01396">
    <property type="entry name" value="FlgB"/>
    <property type="match status" value="1"/>
</dbReference>
<name>A0A1L5F698_CLOKL</name>
<dbReference type="Pfam" id="PF00460">
    <property type="entry name" value="Flg_bb_rod"/>
    <property type="match status" value="1"/>
</dbReference>
<evidence type="ECO:0000256" key="1">
    <source>
        <dbReference type="ARBA" id="ARBA00004117"/>
    </source>
</evidence>